<dbReference type="InterPro" id="IPR010099">
    <property type="entry name" value="SDR39U1"/>
</dbReference>
<dbReference type="Gene3D" id="3.40.50.720">
    <property type="entry name" value="NAD(P)-binding Rossmann-like Domain"/>
    <property type="match status" value="1"/>
</dbReference>
<dbReference type="InterPro" id="IPR001509">
    <property type="entry name" value="Epimerase_deHydtase"/>
</dbReference>
<dbReference type="SUPFAM" id="SSF51735">
    <property type="entry name" value="NAD(P)-binding Rossmann-fold domains"/>
    <property type="match status" value="1"/>
</dbReference>
<feature type="domain" description="NAD-dependent epimerase/dehydratase" evidence="2">
    <location>
        <begin position="3"/>
        <end position="214"/>
    </location>
</feature>
<evidence type="ECO:0000259" key="3">
    <source>
        <dbReference type="Pfam" id="PF08338"/>
    </source>
</evidence>
<evidence type="ECO:0008006" key="6">
    <source>
        <dbReference type="Google" id="ProtNLM"/>
    </source>
</evidence>
<dbReference type="InterPro" id="IPR013549">
    <property type="entry name" value="DUF1731"/>
</dbReference>
<gene>
    <name evidence="4" type="ORF">EV213_12919</name>
</gene>
<dbReference type="Proteomes" id="UP000295632">
    <property type="component" value="Unassembled WGS sequence"/>
</dbReference>
<accession>A0A4R6TU91</accession>
<protein>
    <recommendedName>
        <fullName evidence="6">TIGR01777 family protein</fullName>
    </recommendedName>
</protein>
<evidence type="ECO:0000313" key="5">
    <source>
        <dbReference type="Proteomes" id="UP000295632"/>
    </source>
</evidence>
<dbReference type="EMBL" id="SNYJ01000029">
    <property type="protein sequence ID" value="TDQ33753.1"/>
    <property type="molecule type" value="Genomic_DNA"/>
</dbReference>
<dbReference type="RefSeq" id="WP_133582313.1">
    <property type="nucleotide sequence ID" value="NZ_SNYJ01000029.1"/>
</dbReference>
<sequence length="297" mass="32831">MKIAIAGGSGFVGGKLVAELMKQGHHLSILTRSPESKNETEHIQYVGWMRESDTPENQLGEIDAVIHLAGTSINGRWTEARKKSIYNSRMESTKEIVRIMEQLPQPPKVFVCASAVGIYKANTGVAYTENRNELGSDFLATVCKDWEAEANKATPITRTVNARFGVVFGEEGAFPRIVLPYRLLAGGKLGSGNQVMSWIHVDDVVSMISYALYQESISGPLNVTSPHPIPMEELGRIVAKTIHRPHWFHVPSPLLKIALGDMSSLLLDSHKIMPQKAEEHGFRFLYPDAKKAVDSLL</sequence>
<name>A0A4R6TU91_9BACI</name>
<comment type="similarity">
    <text evidence="1">Belongs to the NAD(P)-dependent epimerase/dehydratase family. SDR39U1 subfamily.</text>
</comment>
<dbReference type="OrthoDB" id="9801773at2"/>
<evidence type="ECO:0000259" key="2">
    <source>
        <dbReference type="Pfam" id="PF01370"/>
    </source>
</evidence>
<feature type="domain" description="DUF1731" evidence="3">
    <location>
        <begin position="250"/>
        <end position="295"/>
    </location>
</feature>
<evidence type="ECO:0000313" key="4">
    <source>
        <dbReference type="EMBL" id="TDQ33753.1"/>
    </source>
</evidence>
<keyword evidence="5" id="KW-1185">Reference proteome</keyword>
<comment type="caution">
    <text evidence="4">The sequence shown here is derived from an EMBL/GenBank/DDBJ whole genome shotgun (WGS) entry which is preliminary data.</text>
</comment>
<dbReference type="Pfam" id="PF01370">
    <property type="entry name" value="Epimerase"/>
    <property type="match status" value="1"/>
</dbReference>
<reference evidence="4 5" key="1">
    <citation type="submission" date="2019-03" db="EMBL/GenBank/DDBJ databases">
        <title>Genomic Encyclopedia of Type Strains, Phase IV (KMG-IV): sequencing the most valuable type-strain genomes for metagenomic binning, comparative biology and taxonomic classification.</title>
        <authorList>
            <person name="Goeker M."/>
        </authorList>
    </citation>
    <scope>NUCLEOTIDE SEQUENCE [LARGE SCALE GENOMIC DNA]</scope>
    <source>
        <strain evidence="4 5">DSM 28697</strain>
    </source>
</reference>
<dbReference type="InterPro" id="IPR036291">
    <property type="entry name" value="NAD(P)-bd_dom_sf"/>
</dbReference>
<organism evidence="4 5">
    <name type="scientific">Aureibacillus halotolerans</name>
    <dbReference type="NCBI Taxonomy" id="1508390"/>
    <lineage>
        <taxon>Bacteria</taxon>
        <taxon>Bacillati</taxon>
        <taxon>Bacillota</taxon>
        <taxon>Bacilli</taxon>
        <taxon>Bacillales</taxon>
        <taxon>Bacillaceae</taxon>
        <taxon>Aureibacillus</taxon>
    </lineage>
</organism>
<evidence type="ECO:0000256" key="1">
    <source>
        <dbReference type="ARBA" id="ARBA00009353"/>
    </source>
</evidence>
<dbReference type="PANTHER" id="PTHR11092:SF0">
    <property type="entry name" value="EPIMERASE FAMILY PROTEIN SDR39U1"/>
    <property type="match status" value="1"/>
</dbReference>
<dbReference type="Pfam" id="PF08338">
    <property type="entry name" value="DUF1731"/>
    <property type="match status" value="1"/>
</dbReference>
<proteinExistence type="inferred from homology"/>
<dbReference type="AlphaFoldDB" id="A0A4R6TU91"/>
<dbReference type="NCBIfam" id="TIGR01777">
    <property type="entry name" value="yfcH"/>
    <property type="match status" value="1"/>
</dbReference>
<dbReference type="PANTHER" id="PTHR11092">
    <property type="entry name" value="SUGAR NUCLEOTIDE EPIMERASE RELATED"/>
    <property type="match status" value="1"/>
</dbReference>